<name>A0AAD9VM78_9HYME</name>
<dbReference type="EMBL" id="JAIFRP010000080">
    <property type="protein sequence ID" value="KAK2579738.1"/>
    <property type="molecule type" value="Genomic_DNA"/>
</dbReference>
<protein>
    <submittedName>
        <fullName evidence="1">Uncharacterized protein</fullName>
    </submittedName>
</protein>
<dbReference type="AlphaFoldDB" id="A0AAD9VM78"/>
<keyword evidence="2" id="KW-1185">Reference proteome</keyword>
<accession>A0AAD9VM78</accession>
<comment type="caution">
    <text evidence="1">The sequence shown here is derived from an EMBL/GenBank/DDBJ whole genome shotgun (WGS) entry which is preliminary data.</text>
</comment>
<organism evidence="1 2">
    <name type="scientific">Odynerus spinipes</name>
    <dbReference type="NCBI Taxonomy" id="1348599"/>
    <lineage>
        <taxon>Eukaryota</taxon>
        <taxon>Metazoa</taxon>
        <taxon>Ecdysozoa</taxon>
        <taxon>Arthropoda</taxon>
        <taxon>Hexapoda</taxon>
        <taxon>Insecta</taxon>
        <taxon>Pterygota</taxon>
        <taxon>Neoptera</taxon>
        <taxon>Endopterygota</taxon>
        <taxon>Hymenoptera</taxon>
        <taxon>Apocrita</taxon>
        <taxon>Aculeata</taxon>
        <taxon>Vespoidea</taxon>
        <taxon>Vespidae</taxon>
        <taxon>Eumeninae</taxon>
        <taxon>Odynerus</taxon>
    </lineage>
</organism>
<gene>
    <name evidence="1" type="ORF">KPH14_011079</name>
</gene>
<reference evidence="1" key="1">
    <citation type="submission" date="2021-08" db="EMBL/GenBank/DDBJ databases">
        <authorList>
            <person name="Misof B."/>
            <person name="Oliver O."/>
            <person name="Podsiadlowski L."/>
            <person name="Donath A."/>
            <person name="Peters R."/>
            <person name="Mayer C."/>
            <person name="Rust J."/>
            <person name="Gunkel S."/>
            <person name="Lesny P."/>
            <person name="Martin S."/>
            <person name="Oeyen J.P."/>
            <person name="Petersen M."/>
            <person name="Panagiotis P."/>
            <person name="Wilbrandt J."/>
            <person name="Tanja T."/>
        </authorList>
    </citation>
    <scope>NUCLEOTIDE SEQUENCE</scope>
    <source>
        <strain evidence="1">GBR_01_08_01A</strain>
        <tissue evidence="1">Thorax + abdomen</tissue>
    </source>
</reference>
<sequence>MAVISLCFPYSPNDVYLFDTLTDKPPPAKTGKERRRPISLSLQRAHGASVTWPPPGRAANFCSLGPDEEIDLVEE</sequence>
<dbReference type="Proteomes" id="UP001258017">
    <property type="component" value="Unassembled WGS sequence"/>
</dbReference>
<evidence type="ECO:0000313" key="2">
    <source>
        <dbReference type="Proteomes" id="UP001258017"/>
    </source>
</evidence>
<reference evidence="1" key="2">
    <citation type="journal article" date="2023" name="Commun. Biol.">
        <title>Intrasexual cuticular hydrocarbon dimorphism in a wasp sheds light on hydrocarbon biosynthesis genes in Hymenoptera.</title>
        <authorList>
            <person name="Moris V.C."/>
            <person name="Podsiadlowski L."/>
            <person name="Martin S."/>
            <person name="Oeyen J.P."/>
            <person name="Donath A."/>
            <person name="Petersen M."/>
            <person name="Wilbrandt J."/>
            <person name="Misof B."/>
            <person name="Liedtke D."/>
            <person name="Thamm M."/>
            <person name="Scheiner R."/>
            <person name="Schmitt T."/>
            <person name="Niehuis O."/>
        </authorList>
    </citation>
    <scope>NUCLEOTIDE SEQUENCE</scope>
    <source>
        <strain evidence="1">GBR_01_08_01A</strain>
    </source>
</reference>
<evidence type="ECO:0000313" key="1">
    <source>
        <dbReference type="EMBL" id="KAK2579738.1"/>
    </source>
</evidence>
<proteinExistence type="predicted"/>